<feature type="region of interest" description="Disordered" evidence="1">
    <location>
        <begin position="44"/>
        <end position="76"/>
    </location>
</feature>
<accession>A0ABN6F0W3</accession>
<name>A0ABN6F0W3_9BACT</name>
<evidence type="ECO:0000313" key="2">
    <source>
        <dbReference type="EMBL" id="BCS96184.1"/>
    </source>
</evidence>
<evidence type="ECO:0000256" key="1">
    <source>
        <dbReference type="SAM" id="MobiDB-lite"/>
    </source>
</evidence>
<evidence type="ECO:0000313" key="3">
    <source>
        <dbReference type="Proteomes" id="UP001320148"/>
    </source>
</evidence>
<dbReference type="EMBL" id="AP024488">
    <property type="protein sequence ID" value="BCS96184.1"/>
    <property type="molecule type" value="Genomic_DNA"/>
</dbReference>
<keyword evidence="3" id="KW-1185">Reference proteome</keyword>
<organism evidence="2 3">
    <name type="scientific">Desulfoluna limicola</name>
    <dbReference type="NCBI Taxonomy" id="2810562"/>
    <lineage>
        <taxon>Bacteria</taxon>
        <taxon>Pseudomonadati</taxon>
        <taxon>Thermodesulfobacteriota</taxon>
        <taxon>Desulfobacteria</taxon>
        <taxon>Desulfobacterales</taxon>
        <taxon>Desulfolunaceae</taxon>
        <taxon>Desulfoluna</taxon>
    </lineage>
</organism>
<reference evidence="2 3" key="1">
    <citation type="submission" date="2021-02" db="EMBL/GenBank/DDBJ databases">
        <title>Complete genome of Desulfoluna sp. strain ASN36.</title>
        <authorList>
            <person name="Takahashi A."/>
            <person name="Kojima H."/>
            <person name="Fukui M."/>
        </authorList>
    </citation>
    <scope>NUCLEOTIDE SEQUENCE [LARGE SCALE GENOMIC DNA]</scope>
    <source>
        <strain evidence="2 3">ASN36</strain>
    </source>
</reference>
<proteinExistence type="predicted"/>
<protein>
    <submittedName>
        <fullName evidence="2">Uncharacterized protein</fullName>
    </submittedName>
</protein>
<dbReference type="Proteomes" id="UP001320148">
    <property type="component" value="Chromosome"/>
</dbReference>
<gene>
    <name evidence="2" type="ORF">DSLASN_18160</name>
</gene>
<sequence length="76" mass="8411">MGCIELCRQVFIRSADGIENILDRFSGAQVDVHLRAIGEDDPDICGDTDKRESVQGVPRAGHEDSQIFCGPRPIER</sequence>